<keyword evidence="4 7" id="KW-0647">Proteasome</keyword>
<name>A0ABR4PN63_9HELO</name>
<gene>
    <name evidence="7" type="ORF">PVAG01_04011</name>
</gene>
<dbReference type="GO" id="GO:0000502">
    <property type="term" value="C:proteasome complex"/>
    <property type="evidence" value="ECO:0007669"/>
    <property type="project" value="UniProtKB-KW"/>
</dbReference>
<dbReference type="SUPFAM" id="SSF48371">
    <property type="entry name" value="ARM repeat"/>
    <property type="match status" value="3"/>
</dbReference>
<dbReference type="Pfam" id="PF12755">
    <property type="entry name" value="Vac14_Fab1_bd"/>
    <property type="match status" value="1"/>
</dbReference>
<evidence type="ECO:0000313" key="7">
    <source>
        <dbReference type="EMBL" id="KAL3424730.1"/>
    </source>
</evidence>
<dbReference type="Pfam" id="PF23731">
    <property type="entry name" value="ARM_ECM29_C"/>
    <property type="match status" value="1"/>
</dbReference>
<evidence type="ECO:0000259" key="6">
    <source>
        <dbReference type="Pfam" id="PF24492"/>
    </source>
</evidence>
<dbReference type="PANTHER" id="PTHR23346">
    <property type="entry name" value="TRANSLATIONAL ACTIVATOR GCN1-RELATED"/>
    <property type="match status" value="1"/>
</dbReference>
<organism evidence="7 8">
    <name type="scientific">Phlyctema vagabunda</name>
    <dbReference type="NCBI Taxonomy" id="108571"/>
    <lineage>
        <taxon>Eukaryota</taxon>
        <taxon>Fungi</taxon>
        <taxon>Dikarya</taxon>
        <taxon>Ascomycota</taxon>
        <taxon>Pezizomycotina</taxon>
        <taxon>Leotiomycetes</taxon>
        <taxon>Helotiales</taxon>
        <taxon>Dermateaceae</taxon>
        <taxon>Phlyctema</taxon>
    </lineage>
</organism>
<evidence type="ECO:0000256" key="1">
    <source>
        <dbReference type="ARBA" id="ARBA00004496"/>
    </source>
</evidence>
<feature type="domain" description="Proteasome component Ecm29 N-terminal" evidence="5">
    <location>
        <begin position="15"/>
        <end position="516"/>
    </location>
</feature>
<dbReference type="EMBL" id="JBFCZG010000003">
    <property type="protein sequence ID" value="KAL3424730.1"/>
    <property type="molecule type" value="Genomic_DNA"/>
</dbReference>
<accession>A0ABR4PN63</accession>
<evidence type="ECO:0000256" key="2">
    <source>
        <dbReference type="ARBA" id="ARBA00022490"/>
    </source>
</evidence>
<protein>
    <submittedName>
        <fullName evidence="7">Proteasome component ECM29</fullName>
    </submittedName>
</protein>
<dbReference type="InterPro" id="IPR011989">
    <property type="entry name" value="ARM-like"/>
</dbReference>
<dbReference type="PANTHER" id="PTHR23346:SF19">
    <property type="entry name" value="PROTEASOME ADAPTER AND SCAFFOLD PROTEIN ECM29"/>
    <property type="match status" value="1"/>
</dbReference>
<dbReference type="Pfam" id="PF24492">
    <property type="entry name" value="HEAT_ECM29"/>
    <property type="match status" value="1"/>
</dbReference>
<dbReference type="InterPro" id="IPR024372">
    <property type="entry name" value="Ecm29_N"/>
</dbReference>
<dbReference type="InterPro" id="IPR016024">
    <property type="entry name" value="ARM-type_fold"/>
</dbReference>
<dbReference type="Pfam" id="PF13001">
    <property type="entry name" value="ECM29_N"/>
    <property type="match status" value="1"/>
</dbReference>
<keyword evidence="8" id="KW-1185">Reference proteome</keyword>
<comment type="caution">
    <text evidence="7">The sequence shown here is derived from an EMBL/GenBank/DDBJ whole genome shotgun (WGS) entry which is preliminary data.</text>
</comment>
<evidence type="ECO:0000259" key="5">
    <source>
        <dbReference type="Pfam" id="PF13001"/>
    </source>
</evidence>
<reference evidence="7 8" key="1">
    <citation type="submission" date="2024-06" db="EMBL/GenBank/DDBJ databases">
        <title>Complete genome of Phlyctema vagabunda strain 19-DSS-EL-015.</title>
        <authorList>
            <person name="Fiorenzani C."/>
        </authorList>
    </citation>
    <scope>NUCLEOTIDE SEQUENCE [LARGE SCALE GENOMIC DNA]</scope>
    <source>
        <strain evidence="7 8">19-DSS-EL-015</strain>
    </source>
</reference>
<proteinExistence type="predicted"/>
<feature type="domain" description="Proteasome adapter and scaffold protein ECM29 HEAT-repeat" evidence="6">
    <location>
        <begin position="1289"/>
        <end position="1450"/>
    </location>
</feature>
<sequence>MSAPASTESRELELVGKLEMRIALAKDDKLESLLKPYLPPLLLKLASDHQSVRNKVISTCQHIKIRLAGNQGIVLPVAALLKQYKENPNSSMIRHFDLMFIQQSIAKLSSKEQMDLLPTLLHGLSEDAGKPTCATLFNLFLRLLPQLRIPLRGSIEDTELRHQLGLDEHIIDAKFTAAWFSKLMLLSVVRSPSGSGVTCPGLTVEEYEFLTLSGKAETWDPSSDEGLNLTTSKITVLNFLASGAFTDDERFFSALFSSGDANSRISGIGDDLLKRSTVSLEDSEIVRLLFDIYFKLRPALQTRILSLLTKSAVSTQFPRQVVRIVQEGIQPHDNTNSPAKGLETLKFRNALFNYMNWVSRIGSTEDLAQVAPQLVAFLRSYIEDQGWPVPHERSSDAASLRALGYETLGSLAKTTTSIALEPDLSLVEWLFRSLTEEGSSDDIFVSIEGALASLLNAFAGTLDLNIRDNLRSLLLKYMTLTEGGAIVRSARFATVRWTNRCLEYSDIVGRWINLLALGGHSDERSDVIEEGKKGLDPYWYRLLNSNSATANCPLPDWSEMVKVFFTSHSLLENSSIANGMKTGMEIDGVSVFGNFSGSKINAFAPAINYCRRILLLKALEQTETPLDINADWERQLDVLFRTDKESRQAMKDYVRGVNEDALYVFLSAAFDGLLRNDGNGLEGCGKCFVEIASLAPSNCIGRLAERAGELLPSIRSNNIATRFTATQAFGILSAHPSVDSETVQKLLQQLLEDARPWASAVGAEANKVHGSTLALGYILSRLSYYGRVADIDGDVTRNIVLKLLEILTGAKDVLLKEAIFHAVGQLSAAGVLNKGHIDASDSSVEDIIKLLETEAKKGNEKAISCLGRLALIFEEEPDDKADSLLQSTLTSIYGLYELKQAETHFSIGEALSCAVTGWESDALLLSLDVDTTYQGKKKRSRTLKSIMEKLLKDCKTTKPSLKKASGIWLFCLIQYSGHLDEIQTCLRECQGAFMGLLSARDDLVQETASRGLSLVYEAGDKELKEKLVKDLVASFTGTSAQLKVDEDTELFEAGALPTGEGKSVTSYKDIISLANEVGDQSLVYKFMSLASNAATWSTRAAFGRFGLSSILSESEIDPKLYPKLYRYRFDPNPNVQRSMNDIWSALVKDSSATINQYFDDILKDLLQSILGKEWRTRQASCAALADLVQGREFEKYEKYLSEIWAVAFKVMDDIKGSVRTAASALSKVLTGILVRQVESGTNTKDAQAMLKQVLPFLLGPQGLESSAEDVRLFATQTVYRLIEKGGKSLAPFVPELIEQLLVLLSTMEMEGIDYLYLRAAHYNLTEEKIDNARSSAVSHSPLMDSIERCLDLLEEDTMKELVPHVDNVIKTAIGMPSKVGCSAVLVSLATRHSFVFRPYADTFLKIIEKSVLDRNNAVSAAYARSAGYLARLASDKSLRRLASYSKELYLNAENETKRQVAADLIYAVSKFATDRFNAFAADFLPFVFFAKHDFDDHVKDQFEKTWSENVGGSRAVLLYSREINELSVERLESPRWAIKHTAALTIADVVECSGAELSDVNAAGIWPALEKALALKTFDGKEKVLAAFVKFTKSGKTFWEKESSIAAMMKKIAIREAKRNNDPYRPHAFASLGQYSEARTDIDMFEEVYDIVAPKLEEFTSDDKMDTSDDHKASDSSDEAATITAGISALFRAINIKFLDPSPLTHLPKLLDIVKTTLASSKCNVATRTALYERTKVLFDGLRKRAHSQGSSKYDLVLGFFTSLDIPSGSGSESIRTKRGEAAEAIVQALVGGVFGMFKEGREECKSKMKALLQEGRSNERSPTVQAAFDRVSKAIVE</sequence>
<evidence type="ECO:0000256" key="4">
    <source>
        <dbReference type="ARBA" id="ARBA00022942"/>
    </source>
</evidence>
<evidence type="ECO:0000313" key="8">
    <source>
        <dbReference type="Proteomes" id="UP001629113"/>
    </source>
</evidence>
<keyword evidence="2" id="KW-0963">Cytoplasm</keyword>
<dbReference type="InterPro" id="IPR055443">
    <property type="entry name" value="HEAT_ECM29"/>
</dbReference>
<evidence type="ECO:0000256" key="3">
    <source>
        <dbReference type="ARBA" id="ARBA00022737"/>
    </source>
</evidence>
<comment type="subcellular location">
    <subcellularLocation>
        <location evidence="1">Cytoplasm</location>
    </subcellularLocation>
</comment>
<dbReference type="Proteomes" id="UP001629113">
    <property type="component" value="Unassembled WGS sequence"/>
</dbReference>
<dbReference type="Gene3D" id="1.25.10.10">
    <property type="entry name" value="Leucine-rich Repeat Variant"/>
    <property type="match status" value="2"/>
</dbReference>
<keyword evidence="3" id="KW-0677">Repeat</keyword>